<keyword evidence="3 7" id="KW-0812">Transmembrane</keyword>
<comment type="subcellular location">
    <subcellularLocation>
        <location evidence="1">Membrane</location>
        <topology evidence="1">Multi-pass membrane protein</topology>
    </subcellularLocation>
</comment>
<evidence type="ECO:0000256" key="3">
    <source>
        <dbReference type="ARBA" id="ARBA00022692"/>
    </source>
</evidence>
<evidence type="ECO:0000313" key="8">
    <source>
        <dbReference type="Proteomes" id="UP000887540"/>
    </source>
</evidence>
<dbReference type="GO" id="GO:0016020">
    <property type="term" value="C:membrane"/>
    <property type="evidence" value="ECO:0007669"/>
    <property type="project" value="UniProtKB-SubCell"/>
</dbReference>
<accession>A0A914E859</accession>
<dbReference type="InterPro" id="IPR007248">
    <property type="entry name" value="Mpv17_PMP22"/>
</dbReference>
<evidence type="ECO:0000256" key="7">
    <source>
        <dbReference type="RuleBase" id="RU363053"/>
    </source>
</evidence>
<dbReference type="GO" id="GO:1901858">
    <property type="term" value="P:regulation of mitochondrial DNA metabolic process"/>
    <property type="evidence" value="ECO:0007669"/>
    <property type="project" value="TreeGrafter"/>
</dbReference>
<dbReference type="GO" id="GO:0005739">
    <property type="term" value="C:mitochondrion"/>
    <property type="evidence" value="ECO:0007669"/>
    <property type="project" value="TreeGrafter"/>
</dbReference>
<keyword evidence="5 7" id="KW-0472">Membrane</keyword>
<organism evidence="8 9">
    <name type="scientific">Acrobeloides nanus</name>
    <dbReference type="NCBI Taxonomy" id="290746"/>
    <lineage>
        <taxon>Eukaryota</taxon>
        <taxon>Metazoa</taxon>
        <taxon>Ecdysozoa</taxon>
        <taxon>Nematoda</taxon>
        <taxon>Chromadorea</taxon>
        <taxon>Rhabditida</taxon>
        <taxon>Tylenchina</taxon>
        <taxon>Cephalobomorpha</taxon>
        <taxon>Cephaloboidea</taxon>
        <taxon>Cephalobidae</taxon>
        <taxon>Acrobeloides</taxon>
    </lineage>
</organism>
<dbReference type="AlphaFoldDB" id="A0A914E859"/>
<dbReference type="PANTHER" id="PTHR11266">
    <property type="entry name" value="PEROXISOMAL MEMBRANE PROTEIN 2, PXMP2 MPV17"/>
    <property type="match status" value="1"/>
</dbReference>
<evidence type="ECO:0000256" key="6">
    <source>
        <dbReference type="ARBA" id="ARBA00049743"/>
    </source>
</evidence>
<evidence type="ECO:0000256" key="5">
    <source>
        <dbReference type="ARBA" id="ARBA00023136"/>
    </source>
</evidence>
<comment type="similarity">
    <text evidence="2 7">Belongs to the peroxisomal membrane protein PXMP2/4 family.</text>
</comment>
<sequence>MISSGLIGGAGDALCQIVVEKRSLDKYDVPRTIRFMVLPTFFMAPVLNRWYRVLQRIGGPPKLVPLKQVLIDQTLFAPWFTAAVITSLRLLEGFSLEESWEKMRQDYWSIYKRAIFYWPCVQLFNFYLMPVHFQVIWVQLAGLFWNVFLSNVTQTKLPVPPIE</sequence>
<dbReference type="WBParaSite" id="ACRNAN_scaffold6400.g13570.t1">
    <property type="protein sequence ID" value="ACRNAN_scaffold6400.g13570.t1"/>
    <property type="gene ID" value="ACRNAN_scaffold6400.g13570"/>
</dbReference>
<reference evidence="9" key="1">
    <citation type="submission" date="2022-11" db="UniProtKB">
        <authorList>
            <consortium name="WormBaseParasite"/>
        </authorList>
    </citation>
    <scope>IDENTIFICATION</scope>
</reference>
<keyword evidence="8" id="KW-1185">Reference proteome</keyword>
<protein>
    <recommendedName>
        <fullName evidence="6">Mitochondrial inner membrane protein Mpv17</fullName>
    </recommendedName>
</protein>
<name>A0A914E859_9BILA</name>
<dbReference type="Proteomes" id="UP000887540">
    <property type="component" value="Unplaced"/>
</dbReference>
<dbReference type="Pfam" id="PF04117">
    <property type="entry name" value="Mpv17_PMP22"/>
    <property type="match status" value="1"/>
</dbReference>
<evidence type="ECO:0000256" key="1">
    <source>
        <dbReference type="ARBA" id="ARBA00004141"/>
    </source>
</evidence>
<evidence type="ECO:0000256" key="2">
    <source>
        <dbReference type="ARBA" id="ARBA00006824"/>
    </source>
</evidence>
<keyword evidence="4 7" id="KW-1133">Transmembrane helix</keyword>
<dbReference type="GO" id="GO:0015267">
    <property type="term" value="F:channel activity"/>
    <property type="evidence" value="ECO:0007669"/>
    <property type="project" value="TreeGrafter"/>
</dbReference>
<feature type="transmembrane region" description="Helical" evidence="7">
    <location>
        <begin position="115"/>
        <end position="137"/>
    </location>
</feature>
<comment type="caution">
    <text evidence="7">Lacks conserved residue(s) required for the propagation of feature annotation.</text>
</comment>
<proteinExistence type="inferred from homology"/>
<dbReference type="PANTHER" id="PTHR11266:SF17">
    <property type="entry name" value="PROTEIN MPV17"/>
    <property type="match status" value="1"/>
</dbReference>
<evidence type="ECO:0000313" key="9">
    <source>
        <dbReference type="WBParaSite" id="ACRNAN_scaffold6400.g13570.t1"/>
    </source>
</evidence>
<evidence type="ECO:0000256" key="4">
    <source>
        <dbReference type="ARBA" id="ARBA00022989"/>
    </source>
</evidence>